<dbReference type="PANTHER" id="PTHR46148:SF52">
    <property type="entry name" value="OS04G0603800 PROTEIN"/>
    <property type="match status" value="1"/>
</dbReference>
<name>A0A2I0JJV9_PUNGR</name>
<dbReference type="GO" id="GO:0016787">
    <property type="term" value="F:hydrolase activity"/>
    <property type="evidence" value="ECO:0007669"/>
    <property type="project" value="UniProtKB-KW"/>
</dbReference>
<dbReference type="SUPFAM" id="SSF54160">
    <property type="entry name" value="Chromo domain-like"/>
    <property type="match status" value="1"/>
</dbReference>
<evidence type="ECO:0000256" key="1">
    <source>
        <dbReference type="ARBA" id="ARBA00022679"/>
    </source>
</evidence>
<evidence type="ECO:0000313" key="9">
    <source>
        <dbReference type="EMBL" id="PKI56558.1"/>
    </source>
</evidence>
<evidence type="ECO:0000313" key="10">
    <source>
        <dbReference type="Proteomes" id="UP000233551"/>
    </source>
</evidence>
<keyword evidence="4" id="KW-0255">Endonuclease</keyword>
<proteinExistence type="predicted"/>
<dbReference type="GO" id="GO:0004519">
    <property type="term" value="F:endonuclease activity"/>
    <property type="evidence" value="ECO:0007669"/>
    <property type="project" value="UniProtKB-KW"/>
</dbReference>
<dbReference type="InterPro" id="IPR041373">
    <property type="entry name" value="RT_RNaseH"/>
</dbReference>
<dbReference type="PANTHER" id="PTHR46148">
    <property type="entry name" value="CHROMO DOMAIN-CONTAINING PROTEIN"/>
    <property type="match status" value="1"/>
</dbReference>
<dbReference type="GO" id="GO:0003964">
    <property type="term" value="F:RNA-directed DNA polymerase activity"/>
    <property type="evidence" value="ECO:0007669"/>
    <property type="project" value="UniProtKB-KW"/>
</dbReference>
<keyword evidence="5" id="KW-0378">Hydrolase</keyword>
<dbReference type="Pfam" id="PF17917">
    <property type="entry name" value="RT_RNaseH"/>
    <property type="match status" value="1"/>
</dbReference>
<dbReference type="Proteomes" id="UP000233551">
    <property type="component" value="Unassembled WGS sequence"/>
</dbReference>
<evidence type="ECO:0000256" key="3">
    <source>
        <dbReference type="ARBA" id="ARBA00022722"/>
    </source>
</evidence>
<evidence type="ECO:0000256" key="2">
    <source>
        <dbReference type="ARBA" id="ARBA00022695"/>
    </source>
</evidence>
<evidence type="ECO:0000259" key="7">
    <source>
        <dbReference type="Pfam" id="PF17917"/>
    </source>
</evidence>
<sequence length="249" mass="29477">MIAIVHYIWTWRHYILGSKFVVKTNNVATSYFQSQNKLTPKQAQRQDYLAEYNYVQYKPRRVNFVADKLHRNAELANIVSRECMLMDRIKEGLRHDTKAMALLDYAREGKTRQFWCEGNLLYTMGNRLDLVLVKLHQILRHKLVHKGLVQSYKGPFLVIERVGKVAYKLELPKKLKLHPMFHVSMLKPYHANEEDTSRGEPQRAPLGAKATYNRCIEAILANRVLRKRYRKPKHEYFIYWKGLPETKMS</sequence>
<dbReference type="AlphaFoldDB" id="A0A2I0JJV9"/>
<dbReference type="InterPro" id="IPR056924">
    <property type="entry name" value="SH3_Tf2-1"/>
</dbReference>
<evidence type="ECO:0000256" key="5">
    <source>
        <dbReference type="ARBA" id="ARBA00022801"/>
    </source>
</evidence>
<accession>A0A2I0JJV9</accession>
<evidence type="ECO:0000256" key="6">
    <source>
        <dbReference type="ARBA" id="ARBA00022918"/>
    </source>
</evidence>
<keyword evidence="10" id="KW-1185">Reference proteome</keyword>
<protein>
    <submittedName>
        <fullName evidence="9">Uncharacterized protein</fullName>
    </submittedName>
</protein>
<keyword evidence="1" id="KW-0808">Transferase</keyword>
<keyword evidence="3" id="KW-0540">Nuclease</keyword>
<dbReference type="EMBL" id="PGOL01001595">
    <property type="protein sequence ID" value="PKI56558.1"/>
    <property type="molecule type" value="Genomic_DNA"/>
</dbReference>
<organism evidence="9 10">
    <name type="scientific">Punica granatum</name>
    <name type="common">Pomegranate</name>
    <dbReference type="NCBI Taxonomy" id="22663"/>
    <lineage>
        <taxon>Eukaryota</taxon>
        <taxon>Viridiplantae</taxon>
        <taxon>Streptophyta</taxon>
        <taxon>Embryophyta</taxon>
        <taxon>Tracheophyta</taxon>
        <taxon>Spermatophyta</taxon>
        <taxon>Magnoliopsida</taxon>
        <taxon>eudicotyledons</taxon>
        <taxon>Gunneridae</taxon>
        <taxon>Pentapetalae</taxon>
        <taxon>rosids</taxon>
        <taxon>malvids</taxon>
        <taxon>Myrtales</taxon>
        <taxon>Lythraceae</taxon>
        <taxon>Punica</taxon>
    </lineage>
</organism>
<feature type="domain" description="Tf2-1-like SH3-like" evidence="8">
    <location>
        <begin position="129"/>
        <end position="190"/>
    </location>
</feature>
<gene>
    <name evidence="9" type="ORF">CRG98_023084</name>
</gene>
<keyword evidence="6" id="KW-0695">RNA-directed DNA polymerase</keyword>
<keyword evidence="2" id="KW-0548">Nucleotidyltransferase</keyword>
<evidence type="ECO:0000256" key="4">
    <source>
        <dbReference type="ARBA" id="ARBA00022759"/>
    </source>
</evidence>
<feature type="domain" description="Reverse transcriptase RNase H-like" evidence="7">
    <location>
        <begin position="1"/>
        <end position="52"/>
    </location>
</feature>
<evidence type="ECO:0000259" key="8">
    <source>
        <dbReference type="Pfam" id="PF24626"/>
    </source>
</evidence>
<dbReference type="Pfam" id="PF24626">
    <property type="entry name" value="SH3_Tf2-1"/>
    <property type="match status" value="1"/>
</dbReference>
<dbReference type="InterPro" id="IPR016197">
    <property type="entry name" value="Chromo-like_dom_sf"/>
</dbReference>
<reference evidence="9 10" key="1">
    <citation type="submission" date="2017-11" db="EMBL/GenBank/DDBJ databases">
        <title>De-novo sequencing of pomegranate (Punica granatum L.) genome.</title>
        <authorList>
            <person name="Akparov Z."/>
            <person name="Amiraslanov A."/>
            <person name="Hajiyeva S."/>
            <person name="Abbasov M."/>
            <person name="Kaur K."/>
            <person name="Hamwieh A."/>
            <person name="Solovyev V."/>
            <person name="Salamov A."/>
            <person name="Braich B."/>
            <person name="Kosarev P."/>
            <person name="Mahmoud A."/>
            <person name="Hajiyev E."/>
            <person name="Babayeva S."/>
            <person name="Izzatullayeva V."/>
            <person name="Mammadov A."/>
            <person name="Mammadov A."/>
            <person name="Sharifova S."/>
            <person name="Ojaghi J."/>
            <person name="Eynullazada K."/>
            <person name="Bayramov B."/>
            <person name="Abdulazimova A."/>
            <person name="Shahmuradov I."/>
        </authorList>
    </citation>
    <scope>NUCLEOTIDE SEQUENCE [LARGE SCALE GENOMIC DNA]</scope>
    <source>
        <strain evidence="10">cv. AG2017</strain>
        <tissue evidence="9">Leaf</tissue>
    </source>
</reference>
<comment type="caution">
    <text evidence="9">The sequence shown here is derived from an EMBL/GenBank/DDBJ whole genome shotgun (WGS) entry which is preliminary data.</text>
</comment>